<dbReference type="InterPro" id="IPR052019">
    <property type="entry name" value="F420H2_bilvrd_red/Heme_oxyg"/>
</dbReference>
<dbReference type="OrthoDB" id="5242787at2"/>
<organism evidence="3 4">
    <name type="scientific">Streptomyces tsukubensis</name>
    <dbReference type="NCBI Taxonomy" id="83656"/>
    <lineage>
        <taxon>Bacteria</taxon>
        <taxon>Bacillati</taxon>
        <taxon>Actinomycetota</taxon>
        <taxon>Actinomycetes</taxon>
        <taxon>Kitasatosporales</taxon>
        <taxon>Streptomycetaceae</taxon>
        <taxon>Streptomyces</taxon>
    </lineage>
</organism>
<dbReference type="PANTHER" id="PTHR35176:SF6">
    <property type="entry name" value="HEME OXYGENASE HI_0854-RELATED"/>
    <property type="match status" value="1"/>
</dbReference>
<evidence type="ECO:0000313" key="4">
    <source>
        <dbReference type="Proteomes" id="UP000190539"/>
    </source>
</evidence>
<evidence type="ECO:0000313" key="3">
    <source>
        <dbReference type="EMBL" id="OON76005.1"/>
    </source>
</evidence>
<dbReference type="Gene3D" id="2.30.110.10">
    <property type="entry name" value="Electron Transport, Fmn-binding Protein, Chain A"/>
    <property type="match status" value="1"/>
</dbReference>
<dbReference type="Proteomes" id="UP000190539">
    <property type="component" value="Unassembled WGS sequence"/>
</dbReference>
<reference evidence="3 4" key="1">
    <citation type="submission" date="2017-02" db="EMBL/GenBank/DDBJ databases">
        <title>Draft Genome Sequence of Streptomyces tsukubaensis F601, a Producer of the immunosuppressant tacrolimus FK506.</title>
        <authorList>
            <person name="Zong G."/>
            <person name="Zhong C."/>
            <person name="Fu J."/>
            <person name="Qin R."/>
            <person name="Cao G."/>
        </authorList>
    </citation>
    <scope>NUCLEOTIDE SEQUENCE [LARGE SCALE GENOMIC DNA]</scope>
    <source>
        <strain evidence="3 4">F601</strain>
    </source>
</reference>
<dbReference type="GO" id="GO:0016627">
    <property type="term" value="F:oxidoreductase activity, acting on the CH-CH group of donors"/>
    <property type="evidence" value="ECO:0007669"/>
    <property type="project" value="TreeGrafter"/>
</dbReference>
<dbReference type="STRING" id="83656.B1H18_22035"/>
<proteinExistence type="predicted"/>
<comment type="caution">
    <text evidence="3">The sequence shown here is derived from an EMBL/GenBank/DDBJ whole genome shotgun (WGS) entry which is preliminary data.</text>
</comment>
<dbReference type="PANTHER" id="PTHR35176">
    <property type="entry name" value="HEME OXYGENASE HI_0854-RELATED"/>
    <property type="match status" value="1"/>
</dbReference>
<dbReference type="EMBL" id="MVFC01000020">
    <property type="protein sequence ID" value="OON76005.1"/>
    <property type="molecule type" value="Genomic_DNA"/>
</dbReference>
<feature type="domain" description="Pyridoxamine 5'-phosphate oxidase N-terminal" evidence="2">
    <location>
        <begin position="6"/>
        <end position="131"/>
    </location>
</feature>
<name>A0A1V4A5W2_9ACTN</name>
<evidence type="ECO:0000256" key="1">
    <source>
        <dbReference type="ARBA" id="ARBA00023002"/>
    </source>
</evidence>
<dbReference type="AlphaFoldDB" id="A0A1V4A5W2"/>
<dbReference type="InterPro" id="IPR012349">
    <property type="entry name" value="Split_barrel_FMN-bd"/>
</dbReference>
<protein>
    <submittedName>
        <fullName evidence="3">Pyridoxamine 5'-phosphate oxidase</fullName>
    </submittedName>
</protein>
<dbReference type="RefSeq" id="WP_077970255.1">
    <property type="nucleotide sequence ID" value="NZ_CP045178.1"/>
</dbReference>
<evidence type="ECO:0000259" key="2">
    <source>
        <dbReference type="Pfam" id="PF01243"/>
    </source>
</evidence>
<keyword evidence="1" id="KW-0560">Oxidoreductase</keyword>
<dbReference type="InterPro" id="IPR011576">
    <property type="entry name" value="Pyridox_Oxase_N"/>
</dbReference>
<gene>
    <name evidence="3" type="ORF">B1H18_22035</name>
</gene>
<keyword evidence="4" id="KW-1185">Reference proteome</keyword>
<dbReference type="SUPFAM" id="SSF50475">
    <property type="entry name" value="FMN-binding split barrel"/>
    <property type="match status" value="1"/>
</dbReference>
<dbReference type="Pfam" id="PF01243">
    <property type="entry name" value="PNPOx_N"/>
    <property type="match status" value="1"/>
</dbReference>
<sequence>MSLSAKEREDFLAEVHIGAIAVAAGEGRGPLNVPIWYSYEPGGDLVVLTGRESRKARLIADAGRFTLMAQRLEPTIRYVSVEGPVVSTTPTTLDELTAMAARYLPAETADSYVKSSGVADSVTLRLRPEHWLGADLGSL</sequence>
<dbReference type="GO" id="GO:0005829">
    <property type="term" value="C:cytosol"/>
    <property type="evidence" value="ECO:0007669"/>
    <property type="project" value="TreeGrafter"/>
</dbReference>
<accession>A0A1V4A5W2</accession>
<dbReference type="GO" id="GO:0070967">
    <property type="term" value="F:coenzyme F420 binding"/>
    <property type="evidence" value="ECO:0007669"/>
    <property type="project" value="TreeGrafter"/>
</dbReference>